<evidence type="ECO:0008006" key="4">
    <source>
        <dbReference type="Google" id="ProtNLM"/>
    </source>
</evidence>
<proteinExistence type="predicted"/>
<feature type="chain" id="PRO_5046778659" description="Stress protein" evidence="1">
    <location>
        <begin position="28"/>
        <end position="156"/>
    </location>
</feature>
<protein>
    <recommendedName>
        <fullName evidence="4">Stress protein</fullName>
    </recommendedName>
</protein>
<keyword evidence="3" id="KW-1185">Reference proteome</keyword>
<feature type="signal peptide" evidence="1">
    <location>
        <begin position="1"/>
        <end position="27"/>
    </location>
</feature>
<evidence type="ECO:0000313" key="3">
    <source>
        <dbReference type="Proteomes" id="UP001519363"/>
    </source>
</evidence>
<organism evidence="2 3">
    <name type="scientific">Crossiella equi</name>
    <dbReference type="NCBI Taxonomy" id="130796"/>
    <lineage>
        <taxon>Bacteria</taxon>
        <taxon>Bacillati</taxon>
        <taxon>Actinomycetota</taxon>
        <taxon>Actinomycetes</taxon>
        <taxon>Pseudonocardiales</taxon>
        <taxon>Pseudonocardiaceae</taxon>
        <taxon>Crossiella</taxon>
    </lineage>
</organism>
<dbReference type="EMBL" id="JAGIOO010000001">
    <property type="protein sequence ID" value="MBP2478471.1"/>
    <property type="molecule type" value="Genomic_DNA"/>
</dbReference>
<accession>A0ABS5API3</accession>
<name>A0ABS5API3_9PSEU</name>
<keyword evidence="1" id="KW-0732">Signal</keyword>
<dbReference type="Proteomes" id="UP001519363">
    <property type="component" value="Unassembled WGS sequence"/>
</dbReference>
<gene>
    <name evidence="2" type="ORF">JOF53_007343</name>
</gene>
<evidence type="ECO:0000256" key="1">
    <source>
        <dbReference type="SAM" id="SignalP"/>
    </source>
</evidence>
<reference evidence="2 3" key="1">
    <citation type="submission" date="2021-03" db="EMBL/GenBank/DDBJ databases">
        <title>Sequencing the genomes of 1000 actinobacteria strains.</title>
        <authorList>
            <person name="Klenk H.-P."/>
        </authorList>
    </citation>
    <scope>NUCLEOTIDE SEQUENCE [LARGE SCALE GENOMIC DNA]</scope>
    <source>
        <strain evidence="2 3">DSM 44580</strain>
    </source>
</reference>
<comment type="caution">
    <text evidence="2">The sequence shown here is derived from an EMBL/GenBank/DDBJ whole genome shotgun (WGS) entry which is preliminary data.</text>
</comment>
<dbReference type="RefSeq" id="WP_086782557.1">
    <property type="nucleotide sequence ID" value="NZ_JAGIOO010000001.1"/>
</dbReference>
<evidence type="ECO:0000313" key="2">
    <source>
        <dbReference type="EMBL" id="MBP2478471.1"/>
    </source>
</evidence>
<sequence>MKIKTMLAALPLAALALLGVAASPALADTASVASVQGKRASLDVNFDTDNIGVRLGDALSKINTDNRDQFVRQAVDKAFEVAGGRYNVMLFNLSVGYQRQLQGEHFYGGVKWDGVYYGLWIFEAGHFENLGDGGYINWGFKGWFTKNVGKVDFRRP</sequence>